<feature type="compositionally biased region" description="Low complexity" evidence="9">
    <location>
        <begin position="812"/>
        <end position="834"/>
    </location>
</feature>
<dbReference type="NCBIfam" id="TIGR01051">
    <property type="entry name" value="topA_bact"/>
    <property type="match status" value="1"/>
</dbReference>
<protein>
    <recommendedName>
        <fullName evidence="8">DNA topoisomerase 1</fullName>
        <ecNumber evidence="8">5.6.2.1</ecNumber>
    </recommendedName>
    <alternativeName>
        <fullName evidence="8">DNA topoisomerase I</fullName>
    </alternativeName>
</protein>
<evidence type="ECO:0000256" key="9">
    <source>
        <dbReference type="SAM" id="MobiDB-lite"/>
    </source>
</evidence>
<organism evidence="12 13">
    <name type="scientific">Hymenobacter coccineus</name>
    <dbReference type="NCBI Taxonomy" id="1908235"/>
    <lineage>
        <taxon>Bacteria</taxon>
        <taxon>Pseudomonadati</taxon>
        <taxon>Bacteroidota</taxon>
        <taxon>Cytophagia</taxon>
        <taxon>Cytophagales</taxon>
        <taxon>Hymenobacteraceae</taxon>
        <taxon>Hymenobacter</taxon>
    </lineage>
</organism>
<evidence type="ECO:0000256" key="4">
    <source>
        <dbReference type="ARBA" id="ARBA00022842"/>
    </source>
</evidence>
<evidence type="ECO:0000256" key="5">
    <source>
        <dbReference type="ARBA" id="ARBA00023029"/>
    </source>
</evidence>
<dbReference type="InterPro" id="IPR023405">
    <property type="entry name" value="Topo_IA_core_domain"/>
</dbReference>
<dbReference type="InterPro" id="IPR005733">
    <property type="entry name" value="TopoI_bac-type"/>
</dbReference>
<feature type="region of interest" description="Disordered" evidence="9">
    <location>
        <begin position="406"/>
        <end position="427"/>
    </location>
</feature>
<evidence type="ECO:0000256" key="6">
    <source>
        <dbReference type="ARBA" id="ARBA00023125"/>
    </source>
</evidence>
<comment type="function">
    <text evidence="8">Releases the supercoiling and torsional tension of DNA, which is introduced during the DNA replication and transcription, by transiently cleaving and rejoining one strand of the DNA duplex. Introduces a single-strand break via transesterification at a target site in duplex DNA. The scissile phosphodiester is attacked by the catalytic tyrosine of the enzyme, resulting in the formation of a DNA-(5'-phosphotyrosyl)-enzyme intermediate and the expulsion of a 3'-OH DNA strand. The free DNA strand then undergoes passage around the unbroken strand, thus removing DNA supercoils. Finally, in the religation step, the DNA 3'-OH attacks the covalent intermediate to expel the active-site tyrosine and restore the DNA phosphodiester backbone.</text>
</comment>
<dbReference type="InterPro" id="IPR000380">
    <property type="entry name" value="Topo_IA"/>
</dbReference>
<reference evidence="12 13" key="1">
    <citation type="submission" date="2016-08" db="EMBL/GenBank/DDBJ databases">
        <title>Hymenobacter coccineus sp. nov., Hymenobacter lapidarius sp. nov. and Hymenobacter glacialis sp. nov., isolated from Antarctic soil.</title>
        <authorList>
            <person name="Sedlacek I."/>
            <person name="Kralova S."/>
            <person name="Kyrova K."/>
            <person name="Maslanova I."/>
            <person name="Stankova E."/>
            <person name="Vrbovska V."/>
            <person name="Nemec M."/>
            <person name="Bartak M."/>
            <person name="Svec P."/>
            <person name="Busse H.-J."/>
            <person name="Pantucek R."/>
        </authorList>
    </citation>
    <scope>NUCLEOTIDE SEQUENCE [LARGE SCALE GENOMIC DNA]</scope>
    <source>
        <strain evidence="12 13">CCM 8649</strain>
    </source>
</reference>
<feature type="compositionally biased region" description="Basic residues" evidence="9">
    <location>
        <begin position="796"/>
        <end position="811"/>
    </location>
</feature>
<feature type="site" description="Interaction with DNA" evidence="8">
    <location>
        <position position="140"/>
    </location>
</feature>
<keyword evidence="4" id="KW-0460">Magnesium</keyword>
<dbReference type="Gene3D" id="1.10.460.10">
    <property type="entry name" value="Topoisomerase I, domain 2"/>
    <property type="match status" value="1"/>
</dbReference>
<dbReference type="PROSITE" id="PS50880">
    <property type="entry name" value="TOPRIM"/>
    <property type="match status" value="1"/>
</dbReference>
<dbReference type="InterPro" id="IPR025589">
    <property type="entry name" value="Toprim_C_rpt"/>
</dbReference>
<dbReference type="InterPro" id="IPR013497">
    <property type="entry name" value="Topo_IA_cen"/>
</dbReference>
<dbReference type="GO" id="GO:0046872">
    <property type="term" value="F:metal ion binding"/>
    <property type="evidence" value="ECO:0007669"/>
    <property type="project" value="UniProtKB-KW"/>
</dbReference>
<dbReference type="InterPro" id="IPR034149">
    <property type="entry name" value="TOPRIM_TopoI"/>
</dbReference>
<dbReference type="AlphaFoldDB" id="A0A1G1TC90"/>
<keyword evidence="5 8" id="KW-0799">Topoisomerase</keyword>
<feature type="site" description="Interaction with DNA" evidence="8">
    <location>
        <position position="139"/>
    </location>
</feature>
<dbReference type="PROSITE" id="PS52039">
    <property type="entry name" value="TOPO_IA_2"/>
    <property type="match status" value="1"/>
</dbReference>
<feature type="site" description="Interaction with DNA" evidence="8">
    <location>
        <position position="155"/>
    </location>
</feature>
<gene>
    <name evidence="8" type="primary">topA</name>
    <name evidence="12" type="ORF">BEN49_10145</name>
</gene>
<dbReference type="Gene3D" id="1.10.290.10">
    <property type="entry name" value="Topoisomerase I, domain 4"/>
    <property type="match status" value="1"/>
</dbReference>
<feature type="site" description="Interaction with DNA" evidence="8">
    <location>
        <position position="143"/>
    </location>
</feature>
<dbReference type="InterPro" id="IPR028612">
    <property type="entry name" value="Topoisom_1_IA"/>
</dbReference>
<dbReference type="HAMAP" id="MF_00952">
    <property type="entry name" value="Topoisom_1_prok"/>
    <property type="match status" value="1"/>
</dbReference>
<comment type="similarity">
    <text evidence="2 8">Belongs to the type IA topoisomerase family.</text>
</comment>
<feature type="region of interest" description="Disordered" evidence="9">
    <location>
        <begin position="767"/>
        <end position="840"/>
    </location>
</feature>
<evidence type="ECO:0000259" key="10">
    <source>
        <dbReference type="PROSITE" id="PS50880"/>
    </source>
</evidence>
<dbReference type="InterPro" id="IPR023406">
    <property type="entry name" value="Topo_IA_AS"/>
</dbReference>
<dbReference type="SUPFAM" id="SSF56712">
    <property type="entry name" value="Prokaryotic type I DNA topoisomerase"/>
    <property type="match status" value="1"/>
</dbReference>
<feature type="site" description="Interaction with DNA" evidence="8">
    <location>
        <position position="483"/>
    </location>
</feature>
<evidence type="ECO:0000256" key="2">
    <source>
        <dbReference type="ARBA" id="ARBA00009446"/>
    </source>
</evidence>
<comment type="catalytic activity">
    <reaction evidence="1 8">
        <text>ATP-independent breakage of single-stranded DNA, followed by passage and rejoining.</text>
        <dbReference type="EC" id="5.6.2.1"/>
    </reaction>
</comment>
<comment type="caution">
    <text evidence="12">The sequence shown here is derived from an EMBL/GenBank/DDBJ whole genome shotgun (WGS) entry which is preliminary data.</text>
</comment>
<dbReference type="Proteomes" id="UP000177506">
    <property type="component" value="Unassembled WGS sequence"/>
</dbReference>
<dbReference type="EMBL" id="MDZA01000328">
    <property type="protein sequence ID" value="OGX88497.1"/>
    <property type="molecule type" value="Genomic_DNA"/>
</dbReference>
<sequence length="840" mass="91928">MVKNLVIVESPAKAKTIEGYLGQDFVVRSSYGHVRDLPKDNNAIDIANGFKPTYVVSADKKELIAQLKKLSKEAETVWLASDDDREGEAISWHLAETLNLAPAKTRRIVFREITKNAILGAIASPREVDQNLVNAQQARRVLDRLVGFELSPVLWKKVKPGLSAGRVQSVAVRLVVEREREVSHFLSASAYRVVARFDAGRGAVLEAELPTRFKTRAEAEAFLGNCVGATYQIESLDKKPGKRSPAAPFTTSTLQQEASRKLGYSVAQTMSVAQKLYEAGKISYMRTDSVNLSQDAQMGAQDAITAAYGAEYHHQRTFKTKSASAQEAHEAIRPTDFGAVKAGADASEQRLYDLIRKRAMASQMAEAIIERTTAVIGISTQPGTTLTATGEVITFEGFLKVYAESKDDEDEDDAAKDGESSFSRGLPPLSVGQALPLLRFSATERFSAPPARYTEASLVKKLEELGIGRPSTYAPTISTVQKRGYVEKDTREGKERKFHVLTLEGPTVQTEEKTENYGAEKAKLFPTDTAMVVNDFLVAHFPTVVDFQFTAKVEDEFDQIANGHEDWTKMLTGFYSKFHATIEAGQDIERSTLGSTRELGVHPETGEKITARLGKYGPYVALGDPDGEVKPTYANLRKGQFIENLTLEDALELFKLPRIVGQFEDKDMTANLGRFGPYVRHDSKFFSLTKEQDPHTINAEEAVALIENKRKTDAERLIKAFPENPDIQVLNGRFGPYIVAGKKNVKIPKGEEPADLTLERCLELAEATPDKPAKGGRFGKKAAPAKEDKTDEPAKKKPAAAKKPAAKKPAAKKAPAAKAKAPAAAAKKPAAAKKATAEAK</sequence>
<dbReference type="CDD" id="cd03363">
    <property type="entry name" value="TOPRIM_TopoIA_TopoI"/>
    <property type="match status" value="1"/>
</dbReference>
<evidence type="ECO:0000259" key="11">
    <source>
        <dbReference type="PROSITE" id="PS52039"/>
    </source>
</evidence>
<feature type="domain" description="Topo IA-type catalytic" evidence="11">
    <location>
        <begin position="129"/>
        <end position="582"/>
    </location>
</feature>
<feature type="site" description="Interaction with DNA" evidence="8">
    <location>
        <position position="33"/>
    </location>
</feature>
<dbReference type="Pfam" id="PF01751">
    <property type="entry name" value="Toprim"/>
    <property type="match status" value="1"/>
</dbReference>
<dbReference type="PANTHER" id="PTHR42785:SF1">
    <property type="entry name" value="DNA TOPOISOMERASE"/>
    <property type="match status" value="1"/>
</dbReference>
<dbReference type="SMART" id="SM00437">
    <property type="entry name" value="TOP1Ac"/>
    <property type="match status" value="1"/>
</dbReference>
<dbReference type="Gene3D" id="2.70.20.10">
    <property type="entry name" value="Topoisomerase I, domain 3"/>
    <property type="match status" value="1"/>
</dbReference>
<feature type="compositionally biased region" description="Basic and acidic residues" evidence="9">
    <location>
        <begin position="784"/>
        <end position="795"/>
    </location>
</feature>
<dbReference type="PRINTS" id="PR00417">
    <property type="entry name" value="PRTPISMRASEI"/>
</dbReference>
<dbReference type="SMART" id="SM00436">
    <property type="entry name" value="TOP1Bc"/>
    <property type="match status" value="1"/>
</dbReference>
<feature type="domain" description="Toprim" evidence="10">
    <location>
        <begin position="3"/>
        <end position="113"/>
    </location>
</feature>
<dbReference type="EC" id="5.6.2.1" evidence="8"/>
<dbReference type="Pfam" id="PF01131">
    <property type="entry name" value="Topoisom_bac"/>
    <property type="match status" value="1"/>
</dbReference>
<evidence type="ECO:0000313" key="13">
    <source>
        <dbReference type="Proteomes" id="UP000177506"/>
    </source>
</evidence>
<keyword evidence="7 8" id="KW-0413">Isomerase</keyword>
<name>A0A1G1TC90_9BACT</name>
<dbReference type="GO" id="GO:0003917">
    <property type="term" value="F:DNA topoisomerase type I (single strand cut, ATP-independent) activity"/>
    <property type="evidence" value="ECO:0007669"/>
    <property type="project" value="UniProtKB-UniRule"/>
</dbReference>
<keyword evidence="13" id="KW-1185">Reference proteome</keyword>
<comment type="subunit">
    <text evidence="8">Monomer.</text>
</comment>
<dbReference type="RefSeq" id="WP_070745453.1">
    <property type="nucleotide sequence ID" value="NZ_MDZA01000328.1"/>
</dbReference>
<accession>A0A1G1TC90</accession>
<evidence type="ECO:0000256" key="1">
    <source>
        <dbReference type="ARBA" id="ARBA00000213"/>
    </source>
</evidence>
<dbReference type="InterPro" id="IPR013826">
    <property type="entry name" value="Topo_IA_cen_sub3"/>
</dbReference>
<dbReference type="Pfam" id="PF13368">
    <property type="entry name" value="Toprim_C_rpt"/>
    <property type="match status" value="3"/>
</dbReference>
<dbReference type="GO" id="GO:0006265">
    <property type="term" value="P:DNA topological change"/>
    <property type="evidence" value="ECO:0007669"/>
    <property type="project" value="UniProtKB-UniRule"/>
</dbReference>
<dbReference type="OrthoDB" id="9804262at2"/>
<dbReference type="InterPro" id="IPR013825">
    <property type="entry name" value="Topo_IA_cen_sub2"/>
</dbReference>
<dbReference type="InterPro" id="IPR003601">
    <property type="entry name" value="Topo_IA_2"/>
</dbReference>
<keyword evidence="6 8" id="KW-0238">DNA-binding</keyword>
<dbReference type="GO" id="GO:0003677">
    <property type="term" value="F:DNA binding"/>
    <property type="evidence" value="ECO:0007669"/>
    <property type="project" value="UniProtKB-KW"/>
</dbReference>
<keyword evidence="3" id="KW-0479">Metal-binding</keyword>
<dbReference type="Gene3D" id="3.40.50.140">
    <property type="match status" value="1"/>
</dbReference>
<feature type="site" description="Interaction with DNA" evidence="8">
    <location>
        <position position="286"/>
    </location>
</feature>
<feature type="region of interest" description="Interaction with DNA" evidence="8">
    <location>
        <begin position="163"/>
        <end position="168"/>
    </location>
</feature>
<dbReference type="InterPro" id="IPR013824">
    <property type="entry name" value="Topo_IA_cen_sub1"/>
</dbReference>
<feature type="active site" description="O-(5'-phospho-DNA)-tyrosine intermediate" evidence="8">
    <location>
        <position position="284"/>
    </location>
</feature>
<dbReference type="PROSITE" id="PS00396">
    <property type="entry name" value="TOPO_IA_1"/>
    <property type="match status" value="1"/>
</dbReference>
<dbReference type="SMART" id="SM00493">
    <property type="entry name" value="TOPRIM"/>
    <property type="match status" value="1"/>
</dbReference>
<dbReference type="InterPro" id="IPR003602">
    <property type="entry name" value="Topo_IA_DNA-bd_dom"/>
</dbReference>
<dbReference type="InterPro" id="IPR006171">
    <property type="entry name" value="TOPRIM_dom"/>
</dbReference>
<dbReference type="CDD" id="cd00186">
    <property type="entry name" value="TOP1Ac"/>
    <property type="match status" value="1"/>
</dbReference>
<evidence type="ECO:0000256" key="7">
    <source>
        <dbReference type="ARBA" id="ARBA00023235"/>
    </source>
</evidence>
<comment type="caution">
    <text evidence="8">Lacks conserved residue(s) required for the propagation of feature annotation.</text>
</comment>
<evidence type="ECO:0000256" key="3">
    <source>
        <dbReference type="ARBA" id="ARBA00022723"/>
    </source>
</evidence>
<evidence type="ECO:0000313" key="12">
    <source>
        <dbReference type="EMBL" id="OGX88497.1"/>
    </source>
</evidence>
<proteinExistence type="inferred from homology"/>
<evidence type="ECO:0000256" key="8">
    <source>
        <dbReference type="HAMAP-Rule" id="MF_00952"/>
    </source>
</evidence>
<dbReference type="PANTHER" id="PTHR42785">
    <property type="entry name" value="DNA TOPOISOMERASE, TYPE IA, CORE"/>
    <property type="match status" value="1"/>
</dbReference>